<evidence type="ECO:0000259" key="7">
    <source>
        <dbReference type="PROSITE" id="PS50119"/>
    </source>
</evidence>
<dbReference type="GO" id="GO:0008270">
    <property type="term" value="F:zinc ion binding"/>
    <property type="evidence" value="ECO:0007669"/>
    <property type="project" value="UniProtKB-KW"/>
</dbReference>
<evidence type="ECO:0000256" key="4">
    <source>
        <dbReference type="PROSITE-ProRule" id="PRU00024"/>
    </source>
</evidence>
<dbReference type="Gene3D" id="3.30.40.10">
    <property type="entry name" value="Zinc/RING finger domain, C3HC4 (zinc finger)"/>
    <property type="match status" value="1"/>
</dbReference>
<dbReference type="Gene3D" id="3.30.160.60">
    <property type="entry name" value="Classic Zinc Finger"/>
    <property type="match status" value="1"/>
</dbReference>
<keyword evidence="9" id="KW-1185">Reference proteome</keyword>
<dbReference type="InterPro" id="IPR029000">
    <property type="entry name" value="Cyclophilin-like_dom_sf"/>
</dbReference>
<evidence type="ECO:0000259" key="6">
    <source>
        <dbReference type="PROSITE" id="PS50089"/>
    </source>
</evidence>
<dbReference type="GO" id="GO:0006513">
    <property type="term" value="P:protein monoubiquitination"/>
    <property type="evidence" value="ECO:0007669"/>
    <property type="project" value="TreeGrafter"/>
</dbReference>
<dbReference type="SUPFAM" id="SSF57850">
    <property type="entry name" value="RING/U-box"/>
    <property type="match status" value="1"/>
</dbReference>
<dbReference type="InterPro" id="IPR027370">
    <property type="entry name" value="Znf-RING_euk"/>
</dbReference>
<protein>
    <submittedName>
        <fullName evidence="8">Uncharacterized protein</fullName>
    </submittedName>
</protein>
<dbReference type="Pfam" id="PF13445">
    <property type="entry name" value="zf-RING_UBOX"/>
    <property type="match status" value="1"/>
</dbReference>
<feature type="domain" description="B box-type" evidence="7">
    <location>
        <begin position="124"/>
        <end position="166"/>
    </location>
</feature>
<feature type="domain" description="PPIase cyclophilin-type" evidence="5">
    <location>
        <begin position="369"/>
        <end position="520"/>
    </location>
</feature>
<dbReference type="GO" id="GO:0003755">
    <property type="term" value="F:peptidyl-prolyl cis-trans isomerase activity"/>
    <property type="evidence" value="ECO:0007669"/>
    <property type="project" value="InterPro"/>
</dbReference>
<keyword evidence="3" id="KW-0862">Zinc</keyword>
<evidence type="ECO:0000256" key="2">
    <source>
        <dbReference type="ARBA" id="ARBA00022771"/>
    </source>
</evidence>
<comment type="caution">
    <text evidence="8">The sequence shown here is derived from an EMBL/GenBank/DDBJ whole genome shotgun (WGS) entry which is preliminary data.</text>
</comment>
<evidence type="ECO:0000256" key="1">
    <source>
        <dbReference type="ARBA" id="ARBA00022723"/>
    </source>
</evidence>
<dbReference type="PROSITE" id="PS50119">
    <property type="entry name" value="ZF_BBOX"/>
    <property type="match status" value="1"/>
</dbReference>
<dbReference type="AlphaFoldDB" id="A0AAN8XQE1"/>
<evidence type="ECO:0000256" key="3">
    <source>
        <dbReference type="ARBA" id="ARBA00022833"/>
    </source>
</evidence>
<dbReference type="Proteomes" id="UP001381693">
    <property type="component" value="Unassembled WGS sequence"/>
</dbReference>
<dbReference type="InterPro" id="IPR047153">
    <property type="entry name" value="TRIM45/56/19-like"/>
</dbReference>
<feature type="domain" description="RING-type" evidence="6">
    <location>
        <begin position="55"/>
        <end position="98"/>
    </location>
</feature>
<proteinExistence type="predicted"/>
<dbReference type="SMART" id="SM00184">
    <property type="entry name" value="RING"/>
    <property type="match status" value="1"/>
</dbReference>
<evidence type="ECO:0000313" key="9">
    <source>
        <dbReference type="Proteomes" id="UP001381693"/>
    </source>
</evidence>
<dbReference type="InterPro" id="IPR017907">
    <property type="entry name" value="Znf_RING_CS"/>
</dbReference>
<dbReference type="PROSITE" id="PS00518">
    <property type="entry name" value="ZF_RING_1"/>
    <property type="match status" value="1"/>
</dbReference>
<keyword evidence="1" id="KW-0479">Metal-binding</keyword>
<accession>A0AAN8XQE1</accession>
<organism evidence="8 9">
    <name type="scientific">Halocaridina rubra</name>
    <name type="common">Hawaiian red shrimp</name>
    <dbReference type="NCBI Taxonomy" id="373956"/>
    <lineage>
        <taxon>Eukaryota</taxon>
        <taxon>Metazoa</taxon>
        <taxon>Ecdysozoa</taxon>
        <taxon>Arthropoda</taxon>
        <taxon>Crustacea</taxon>
        <taxon>Multicrustacea</taxon>
        <taxon>Malacostraca</taxon>
        <taxon>Eumalacostraca</taxon>
        <taxon>Eucarida</taxon>
        <taxon>Decapoda</taxon>
        <taxon>Pleocyemata</taxon>
        <taxon>Caridea</taxon>
        <taxon>Atyoidea</taxon>
        <taxon>Atyidae</taxon>
        <taxon>Halocaridina</taxon>
    </lineage>
</organism>
<reference evidence="8 9" key="1">
    <citation type="submission" date="2023-11" db="EMBL/GenBank/DDBJ databases">
        <title>Halocaridina rubra genome assembly.</title>
        <authorList>
            <person name="Smith C."/>
        </authorList>
    </citation>
    <scope>NUCLEOTIDE SEQUENCE [LARGE SCALE GENOMIC DNA]</scope>
    <source>
        <strain evidence="8">EP-1</strain>
        <tissue evidence="8">Whole</tissue>
    </source>
</reference>
<name>A0AAN8XQE1_HALRR</name>
<dbReference type="GO" id="GO:0061630">
    <property type="term" value="F:ubiquitin protein ligase activity"/>
    <property type="evidence" value="ECO:0007669"/>
    <property type="project" value="TreeGrafter"/>
</dbReference>
<dbReference type="InterPro" id="IPR000315">
    <property type="entry name" value="Znf_B-box"/>
</dbReference>
<evidence type="ECO:0000259" key="5">
    <source>
        <dbReference type="PROSITE" id="PS50072"/>
    </source>
</evidence>
<dbReference type="InterPro" id="IPR013083">
    <property type="entry name" value="Znf_RING/FYVE/PHD"/>
</dbReference>
<dbReference type="InterPro" id="IPR002130">
    <property type="entry name" value="Cyclophilin-type_PPIase_dom"/>
</dbReference>
<dbReference type="PROSITE" id="PS50072">
    <property type="entry name" value="CSA_PPIASE_2"/>
    <property type="match status" value="1"/>
</dbReference>
<gene>
    <name evidence="8" type="ORF">SK128_024127</name>
</gene>
<sequence>MEIRPGTSSALTCLKVLKHLSGKYRAVPSVKKVEKVVLAANSVMDADEVSSYLTCAVCNEVYSSREYKPLILPCGHTYCSLCLQRVQANGELVCPTCRKSHRNTLVEDLPLNYSLLSISENVPQSQEICSSHNETIRFWCAKCISALCDECLISSHRGDGHNIERFQDYLHNKKKQSVKDLNDIMDNIYILQQNTTHNVNESVFNIVLADKVRKDVLFLKSEVASYRESLQTDSQYFALTKCDDRIKMFQENLNRLSSFNGYIKKSFSEMREKFVEFPGESIVKDIPAAYSLNNTSVNDSNKHVLESDLLKNPSLSIAAFDGRGRYASMEWHNHKLHIYSFSQQNASPDVLIKWDTVEGMVPTENPEVFLELAAKEQSLGKVYIKLRGQLRRAQHFLALCVGSRGPTYSGMRFMESRSWKSGEVMIGGSYSGAHGGKSMRGLMKNLEWGGESEGQCKEGDLIAFSKGNPEIDSVFALVTKSTEGSHCKCIFGEVVSGLDVVKMASHIEPIRRVRISGCGVILPVQGN</sequence>
<dbReference type="EMBL" id="JAXCGZ010004090">
    <property type="protein sequence ID" value="KAK7082295.1"/>
    <property type="molecule type" value="Genomic_DNA"/>
</dbReference>
<dbReference type="PANTHER" id="PTHR25462">
    <property type="entry name" value="BONUS, ISOFORM C-RELATED"/>
    <property type="match status" value="1"/>
</dbReference>
<dbReference type="InterPro" id="IPR001841">
    <property type="entry name" value="Znf_RING"/>
</dbReference>
<dbReference type="PROSITE" id="PS50089">
    <property type="entry name" value="ZF_RING_2"/>
    <property type="match status" value="1"/>
</dbReference>
<keyword evidence="2 4" id="KW-0863">Zinc-finger</keyword>
<dbReference type="Pfam" id="PF00643">
    <property type="entry name" value="zf-B_box"/>
    <property type="match status" value="1"/>
</dbReference>
<evidence type="ECO:0000313" key="8">
    <source>
        <dbReference type="EMBL" id="KAK7082295.1"/>
    </source>
</evidence>
<dbReference type="SUPFAM" id="SSF50891">
    <property type="entry name" value="Cyclophilin-like"/>
    <property type="match status" value="1"/>
</dbReference>
<dbReference type="SUPFAM" id="SSF57845">
    <property type="entry name" value="B-box zinc-binding domain"/>
    <property type="match status" value="1"/>
</dbReference>
<dbReference type="PANTHER" id="PTHR25462:SF229">
    <property type="entry name" value="TRANSCRIPTION INTERMEDIARY FACTOR 1-BETA"/>
    <property type="match status" value="1"/>
</dbReference>
<dbReference type="Gene3D" id="2.40.100.10">
    <property type="entry name" value="Cyclophilin-like"/>
    <property type="match status" value="1"/>
</dbReference>